<dbReference type="HOGENOM" id="CLU_008713_0_1_10"/>
<keyword evidence="4 6" id="KW-1133">Transmembrane helix</keyword>
<dbReference type="AlphaFoldDB" id="U6RK20"/>
<evidence type="ECO:0000256" key="6">
    <source>
        <dbReference type="SAM" id="Phobius"/>
    </source>
</evidence>
<evidence type="ECO:0000259" key="8">
    <source>
        <dbReference type="Pfam" id="PF12704"/>
    </source>
</evidence>
<feature type="transmembrane region" description="Helical" evidence="6">
    <location>
        <begin position="684"/>
        <end position="709"/>
    </location>
</feature>
<feature type="transmembrane region" description="Helical" evidence="6">
    <location>
        <begin position="20"/>
        <end position="41"/>
    </location>
</feature>
<evidence type="ECO:0000256" key="3">
    <source>
        <dbReference type="ARBA" id="ARBA00022692"/>
    </source>
</evidence>
<proteinExistence type="predicted"/>
<accession>U6RK20</accession>
<dbReference type="GO" id="GO:0005886">
    <property type="term" value="C:plasma membrane"/>
    <property type="evidence" value="ECO:0007669"/>
    <property type="project" value="UniProtKB-SubCell"/>
</dbReference>
<dbReference type="PANTHER" id="PTHR30572:SF18">
    <property type="entry name" value="ABC-TYPE MACROLIDE FAMILY EXPORT SYSTEM PERMEASE COMPONENT 2"/>
    <property type="match status" value="1"/>
</dbReference>
<dbReference type="RefSeq" id="WP_005938068.1">
    <property type="nucleotide sequence ID" value="NZ_KB890327.1"/>
</dbReference>
<dbReference type="InterPro" id="IPR003838">
    <property type="entry name" value="ABC3_permease_C"/>
</dbReference>
<organism evidence="9 10">
    <name type="scientific">Phocaeicola massiliensis B84634 = Timone 84634 = DSM 17679 = JCM 13223</name>
    <dbReference type="NCBI Taxonomy" id="1121098"/>
    <lineage>
        <taxon>Bacteria</taxon>
        <taxon>Pseudomonadati</taxon>
        <taxon>Bacteroidota</taxon>
        <taxon>Bacteroidia</taxon>
        <taxon>Bacteroidales</taxon>
        <taxon>Bacteroidaceae</taxon>
        <taxon>Phocaeicola</taxon>
    </lineage>
</organism>
<dbReference type="Proteomes" id="UP000017831">
    <property type="component" value="Unassembled WGS sequence"/>
</dbReference>
<reference evidence="9 10" key="1">
    <citation type="submission" date="2013-04" db="EMBL/GenBank/DDBJ databases">
        <title>The Genome Sequence of Bacteroides massiliensis DSM 17679.</title>
        <authorList>
            <consortium name="The Broad Institute Genomics Platform"/>
            <person name="Earl A."/>
            <person name="Ward D."/>
            <person name="Feldgarden M."/>
            <person name="Gevers D."/>
            <person name="Martens E."/>
            <person name="Fenner L."/>
            <person name="Roux V."/>
            <person name="Mallet M.N."/>
            <person name="Raoult D."/>
            <person name="Walker B."/>
            <person name="Young S."/>
            <person name="Zeng Q."/>
            <person name="Gargeya S."/>
            <person name="Fitzgerald M."/>
            <person name="Haas B."/>
            <person name="Abouelleil A."/>
            <person name="Allen A.W."/>
            <person name="Alvarado L."/>
            <person name="Arachchi H.M."/>
            <person name="Berlin A.M."/>
            <person name="Chapman S.B."/>
            <person name="Gainer-Dewar J."/>
            <person name="Goldberg J."/>
            <person name="Griggs A."/>
            <person name="Gujja S."/>
            <person name="Hansen M."/>
            <person name="Howarth C."/>
            <person name="Imamovic A."/>
            <person name="Ireland A."/>
            <person name="Larimer J."/>
            <person name="McCowan C."/>
            <person name="Murphy C."/>
            <person name="Pearson M."/>
            <person name="Poon T.W."/>
            <person name="Priest M."/>
            <person name="Roberts A."/>
            <person name="Saif S."/>
            <person name="Shea T."/>
            <person name="Sisk P."/>
            <person name="Sykes S."/>
            <person name="Wortman J."/>
            <person name="Nusbaum C."/>
            <person name="Birren B."/>
        </authorList>
    </citation>
    <scope>NUCLEOTIDE SEQUENCE [LARGE SCALE GENOMIC DNA]</scope>
    <source>
        <strain evidence="10">B84634 / Timone 84634 / DSM 17679 / JCM 13223</strain>
    </source>
</reference>
<evidence type="ECO:0000313" key="10">
    <source>
        <dbReference type="Proteomes" id="UP000017831"/>
    </source>
</evidence>
<evidence type="ECO:0000256" key="1">
    <source>
        <dbReference type="ARBA" id="ARBA00004651"/>
    </source>
</evidence>
<dbReference type="Pfam" id="PF02687">
    <property type="entry name" value="FtsX"/>
    <property type="match status" value="1"/>
</dbReference>
<dbReference type="InterPro" id="IPR025857">
    <property type="entry name" value="MacB_PCD"/>
</dbReference>
<keyword evidence="3 6" id="KW-0812">Transmembrane</keyword>
<feature type="transmembrane region" description="Helical" evidence="6">
    <location>
        <begin position="415"/>
        <end position="437"/>
    </location>
</feature>
<feature type="transmembrane region" description="Helical" evidence="6">
    <location>
        <begin position="372"/>
        <end position="394"/>
    </location>
</feature>
<dbReference type="STRING" id="1121098.HMPREF1534_01061"/>
<comment type="caution">
    <text evidence="9">The sequence shown here is derived from an EMBL/GenBank/DDBJ whole genome shotgun (WGS) entry which is preliminary data.</text>
</comment>
<feature type="domain" description="MacB-like periplasmic core" evidence="8">
    <location>
        <begin position="23"/>
        <end position="228"/>
    </location>
</feature>
<dbReference type="GeneID" id="60062910"/>
<dbReference type="GO" id="GO:0022857">
    <property type="term" value="F:transmembrane transporter activity"/>
    <property type="evidence" value="ECO:0007669"/>
    <property type="project" value="TreeGrafter"/>
</dbReference>
<comment type="subcellular location">
    <subcellularLocation>
        <location evidence="1">Cell membrane</location>
        <topology evidence="1">Multi-pass membrane protein</topology>
    </subcellularLocation>
</comment>
<evidence type="ECO:0000259" key="7">
    <source>
        <dbReference type="Pfam" id="PF02687"/>
    </source>
</evidence>
<dbReference type="PATRIC" id="fig|1121098.3.peg.1080"/>
<feature type="transmembrane region" description="Helical" evidence="6">
    <location>
        <begin position="328"/>
        <end position="352"/>
    </location>
</feature>
<keyword evidence="5 6" id="KW-0472">Membrane</keyword>
<keyword evidence="2" id="KW-1003">Cell membrane</keyword>
<name>U6RK20_9BACT</name>
<evidence type="ECO:0000256" key="5">
    <source>
        <dbReference type="ARBA" id="ARBA00023136"/>
    </source>
</evidence>
<protein>
    <submittedName>
        <fullName evidence="9">Uncharacterized protein</fullName>
    </submittedName>
</protein>
<feature type="transmembrane region" description="Helical" evidence="6">
    <location>
        <begin position="278"/>
        <end position="307"/>
    </location>
</feature>
<dbReference type="EMBL" id="AQHY01000010">
    <property type="protein sequence ID" value="EOA56870.1"/>
    <property type="molecule type" value="Genomic_DNA"/>
</dbReference>
<sequence>MKQLKYAIQNVIRGKGSNIVKVVSITLGLLVSVILIAKVAYELSYDNFYRDNEQLYVVKTGWDGGKPLHGNNIYPTAAAIARHFSAQVESFTTVTEAYGKMSHGNKAYRETVLMVDSAFFQTMGLPLYKGNALDLANPDMIFLSESFAKEVFGSDGAVGKTLLYNIGGDYQPFIVKGIYADIPLNTTLYRPKAVISIANRTKYYKGGLGWNTGGNYQAFVRLKHSKADAEIINKGITSIIMSQYMPMDHYGKFGVKGIEVMVSPLRRLHLDNWNTVKMLYIMGILAIALLFTATLNYVLISLSSLAYRAKAIGVHKCNGAGTGGIFGMFLWETAIIVCISLALIAFIILNFNEKIEELIQTPVGELFSLQNIWAPALVVLFLFFIGGIMPGRFFSSIPITQVFRQYTENKKRWKYPLLFVQFAGTAFLVGMTCVVFSQYHYTMSKDLGYNMERLASVYDSYEHVDNTLSLLHNLPYVEGAATAEAGMLGFPSPYPVNDNSGNMIFSPRLTFFDREFFNFIGMRLKTGKAPTAEGEILVNEEFVRAMKWDNNGVGEYVPEHGTVTGILDGFRFIDAAQMEPVEIRWSSGRGNVMHVRLKEPFDDNLKRLNEEMKKLYPQDNVQFTSYAKQMERSFHSERVFRDSIILATIAILAITLMGLVGYINDEIRRRSKEIAIRKINGAEVKGILLMLSTDVIRIAVPAILIGVVLSHYTGMVWKSQFRDVMTTDWLFYTGVFIVVLAFIVGCVIIKSWRIANENPILSLKNE</sequence>
<dbReference type="OrthoDB" id="905059at2"/>
<evidence type="ECO:0000256" key="4">
    <source>
        <dbReference type="ARBA" id="ARBA00022989"/>
    </source>
</evidence>
<dbReference type="Pfam" id="PF12704">
    <property type="entry name" value="MacB_PCD"/>
    <property type="match status" value="1"/>
</dbReference>
<evidence type="ECO:0000256" key="2">
    <source>
        <dbReference type="ARBA" id="ARBA00022475"/>
    </source>
</evidence>
<dbReference type="eggNOG" id="COG0577">
    <property type="taxonomic scope" value="Bacteria"/>
</dbReference>
<evidence type="ECO:0000313" key="9">
    <source>
        <dbReference type="EMBL" id="EOA56870.1"/>
    </source>
</evidence>
<gene>
    <name evidence="9" type="ORF">HMPREF1534_01061</name>
</gene>
<feature type="transmembrane region" description="Helical" evidence="6">
    <location>
        <begin position="729"/>
        <end position="749"/>
    </location>
</feature>
<dbReference type="PANTHER" id="PTHR30572">
    <property type="entry name" value="MEMBRANE COMPONENT OF TRANSPORTER-RELATED"/>
    <property type="match status" value="1"/>
</dbReference>
<feature type="transmembrane region" description="Helical" evidence="6">
    <location>
        <begin position="644"/>
        <end position="663"/>
    </location>
</feature>
<feature type="domain" description="ABC3 transporter permease C-terminal" evidence="7">
    <location>
        <begin position="646"/>
        <end position="759"/>
    </location>
</feature>
<dbReference type="InterPro" id="IPR050250">
    <property type="entry name" value="Macrolide_Exporter_MacB"/>
</dbReference>
<keyword evidence="10" id="KW-1185">Reference proteome</keyword>